<dbReference type="AlphaFoldDB" id="A0A241Y6G2"/>
<name>A0A241Y6G2_ACIPI</name>
<dbReference type="Proteomes" id="UP000660083">
    <property type="component" value="Unassembled WGS sequence"/>
</dbReference>
<dbReference type="EMBL" id="JAEFCT010000001">
    <property type="protein sequence ID" value="MBK1443227.1"/>
    <property type="molecule type" value="Genomic_DNA"/>
</dbReference>
<dbReference type="RefSeq" id="WP_005802231.1">
    <property type="nucleotide sequence ID" value="NZ_JAFFIY010000001.1"/>
</dbReference>
<reference evidence="1" key="1">
    <citation type="submission" date="2020-12" db="EMBL/GenBank/DDBJ databases">
        <authorList>
            <person name="Chopjitt P."/>
        </authorList>
    </citation>
    <scope>NUCLEOTIDE SEQUENCE</scope>
    <source>
        <strain evidence="1">AP1</strain>
    </source>
</reference>
<comment type="caution">
    <text evidence="1">The sequence shown here is derived from an EMBL/GenBank/DDBJ whole genome shotgun (WGS) entry which is preliminary data.</text>
</comment>
<organism evidence="1 2">
    <name type="scientific">Acinetobacter pittii</name>
    <name type="common">Acinetobacter genomosp. 3</name>
    <dbReference type="NCBI Taxonomy" id="48296"/>
    <lineage>
        <taxon>Bacteria</taxon>
        <taxon>Pseudomonadati</taxon>
        <taxon>Pseudomonadota</taxon>
        <taxon>Gammaproteobacteria</taxon>
        <taxon>Moraxellales</taxon>
        <taxon>Moraxellaceae</taxon>
        <taxon>Acinetobacter</taxon>
        <taxon>Acinetobacter calcoaceticus/baumannii complex</taxon>
    </lineage>
</organism>
<gene>
    <name evidence="1" type="ORF">JDA50_02035</name>
</gene>
<evidence type="ECO:0000313" key="2">
    <source>
        <dbReference type="Proteomes" id="UP000660083"/>
    </source>
</evidence>
<protein>
    <submittedName>
        <fullName evidence="1">Uncharacterized protein</fullName>
    </submittedName>
</protein>
<accession>A0A241Y6G2</accession>
<proteinExistence type="predicted"/>
<sequence length="63" mass="7115">MVDMLGPIEIVHTPDTKGIEGCISLNLLLVIWVVGLTHPLNEKIKLNEIIFFMKLLLLIMTKT</sequence>
<evidence type="ECO:0000313" key="1">
    <source>
        <dbReference type="EMBL" id="MBK1443227.1"/>
    </source>
</evidence>